<dbReference type="EMBL" id="JADBDY010000001">
    <property type="protein sequence ID" value="MBE1458162.1"/>
    <property type="molecule type" value="Genomic_DNA"/>
</dbReference>
<dbReference type="InterPro" id="IPR036890">
    <property type="entry name" value="HATPase_C_sf"/>
</dbReference>
<dbReference type="Proteomes" id="UP000598217">
    <property type="component" value="Unassembled WGS sequence"/>
</dbReference>
<gene>
    <name evidence="1" type="ORF">H4W79_002376</name>
</gene>
<keyword evidence="2" id="KW-1185">Reference proteome</keyword>
<comment type="caution">
    <text evidence="1">The sequence shown here is derived from an EMBL/GenBank/DDBJ whole genome shotgun (WGS) entry which is preliminary data.</text>
</comment>
<organism evidence="1 2">
    <name type="scientific">Nocardiopsis terrae</name>
    <dbReference type="NCBI Taxonomy" id="372655"/>
    <lineage>
        <taxon>Bacteria</taxon>
        <taxon>Bacillati</taxon>
        <taxon>Actinomycetota</taxon>
        <taxon>Actinomycetes</taxon>
        <taxon>Streptosporangiales</taxon>
        <taxon>Nocardiopsidaceae</taxon>
        <taxon>Nocardiopsis</taxon>
    </lineage>
</organism>
<dbReference type="Gene3D" id="3.30.565.10">
    <property type="entry name" value="Histidine kinase-like ATPase, C-terminal domain"/>
    <property type="match status" value="1"/>
</dbReference>
<dbReference type="SUPFAM" id="SSF55874">
    <property type="entry name" value="ATPase domain of HSP90 chaperone/DNA topoisomerase II/histidine kinase"/>
    <property type="match status" value="1"/>
</dbReference>
<proteinExistence type="predicted"/>
<evidence type="ECO:0008006" key="3">
    <source>
        <dbReference type="Google" id="ProtNLM"/>
    </source>
</evidence>
<sequence length="155" mass="17463">MQDIPARQAVPERSYPRRLRLDSPHQHGILLGHTCEYAPLIGWCRSVLPGHARPLIQVARALVDNAHRHSRSGSPGGTVRVVLDRARPLLPHLYVTDNGPLRGSGIDYPRLERQAGGCGLALVERLSVYWDFSWSWDGHRIRELTVQVVLDLTDR</sequence>
<evidence type="ECO:0000313" key="1">
    <source>
        <dbReference type="EMBL" id="MBE1458162.1"/>
    </source>
</evidence>
<dbReference type="RefSeq" id="WP_191270185.1">
    <property type="nucleotide sequence ID" value="NZ_BMXJ01000003.1"/>
</dbReference>
<reference evidence="1 2" key="1">
    <citation type="submission" date="2020-10" db="EMBL/GenBank/DDBJ databases">
        <title>Sequencing the genomes of 1000 actinobacteria strains.</title>
        <authorList>
            <person name="Klenk H.-P."/>
        </authorList>
    </citation>
    <scope>NUCLEOTIDE SEQUENCE [LARGE SCALE GENOMIC DNA]</scope>
    <source>
        <strain evidence="1 2">DSM 45157</strain>
    </source>
</reference>
<protein>
    <recommendedName>
        <fullName evidence="3">Anti-sigma regulatory factor (Ser/Thr protein kinase)</fullName>
    </recommendedName>
</protein>
<accession>A0ABR9HGR4</accession>
<evidence type="ECO:0000313" key="2">
    <source>
        <dbReference type="Proteomes" id="UP000598217"/>
    </source>
</evidence>
<name>A0ABR9HGR4_9ACTN</name>